<proteinExistence type="predicted"/>
<protein>
    <submittedName>
        <fullName evidence="2">Uncharacterized protein</fullName>
    </submittedName>
</protein>
<accession>A0A9W9QII1</accession>
<dbReference type="AlphaFoldDB" id="A0A9W9QII1"/>
<dbReference type="Proteomes" id="UP001147695">
    <property type="component" value="Unassembled WGS sequence"/>
</dbReference>
<evidence type="ECO:0000256" key="1">
    <source>
        <dbReference type="SAM" id="MobiDB-lite"/>
    </source>
</evidence>
<sequence length="1040" mass="116361">MSSVLNHARSLSGTPRRRACLLIKSRLDKENPRTNSFALNSRHSFAPAFRPGSLRSFQSAALLNVPASRPIEILPPQENRLPSQTSDGSTAVDHHASAYPVAKADTGNKKTKLVPASANIEVKPKKIKPKPAEYLTKALRNGGHSLGHGDQLTSIDCAPHKFAPGNRNEQKTAGRPKKPSLPVILGEYIREIDPLLSLAPSARVEKDLDDALQLVFRDTNSEYLASRGYTCTDVTSWAWVLTSRSPHEAAVRLFSLETDKARSDSTGPAIPPFITLHLLRQQDIDAHTFRLLLIHSLHLMSGQPLPPSDSPAQPVEMDPEPLTNNSYFSLDLGTCMILVARLIRHARRVWPPALLAVARAFAQFITLPRRNAARGSAEEGSHNDRVKTEKLNECLWLLSLPTNISPYRSTPIQQQAQFELLRSMAAHKPVLPVTRQGYRAVVAIQLAHKKTFEERQSAELKAPSWPPWKEEKLGIDSLRGNDGMFSRAMQVLSQMADAGYSRRLWEDISSILAGWDTDHSPTVQTRAVVRRPHSLPDTQAFKPNHHEIWVARIRATRTIREAWACFLAYENQNLPPKGAIFAAMGEKLVYQKNAVEHRFDYAGSALPGDGREVHPEPASARDIIYVPTEPPTLDEFLEQMLAHGFRPSGRFLSLLLQSASSMHSGLRYLTYSDLTDSQVATLTMVQADTRKYLTIDLESFHAVPDSIFASFVKLMCAHSTIATSVVHSHNILTADRFPALVAHGHPDGRNIDLLAHAREHPEDNRYPLALWHAIQLTNLRRSPYPPAWKHILSTLARGNFGGIHGSRTQSLQRILAWHQILKILGWMRQRDVELGDHGFQTLCVAFTKAIDAAYRYPGTAEQSFLLIHKARIRRLKDTDEGDNDFEAFLQHALQVLKHQFDYLVLPASKTSVHAERSVFAVSGASDVHPSVPSILHTPSPATLHAFVRAMGLIGDDEGLLHLLQWMSQSADILRDAADEHSNGDRMMHRTLVAIRVFLERRHERTVDHRVPSDVVQEAYDLVRRTGWDWPSDAEVEDYCL</sequence>
<name>A0A9W9QII1_PENBR</name>
<organism evidence="2 3">
    <name type="scientific">Penicillium brevicompactum</name>
    <dbReference type="NCBI Taxonomy" id="5074"/>
    <lineage>
        <taxon>Eukaryota</taxon>
        <taxon>Fungi</taxon>
        <taxon>Dikarya</taxon>
        <taxon>Ascomycota</taxon>
        <taxon>Pezizomycotina</taxon>
        <taxon>Eurotiomycetes</taxon>
        <taxon>Eurotiomycetidae</taxon>
        <taxon>Eurotiales</taxon>
        <taxon>Aspergillaceae</taxon>
        <taxon>Penicillium</taxon>
    </lineage>
</organism>
<dbReference type="EMBL" id="JAPZBQ010000003">
    <property type="protein sequence ID" value="KAJ5338561.1"/>
    <property type="molecule type" value="Genomic_DNA"/>
</dbReference>
<comment type="caution">
    <text evidence="2">The sequence shown here is derived from an EMBL/GenBank/DDBJ whole genome shotgun (WGS) entry which is preliminary data.</text>
</comment>
<evidence type="ECO:0000313" key="3">
    <source>
        <dbReference type="Proteomes" id="UP001147695"/>
    </source>
</evidence>
<reference evidence="2" key="2">
    <citation type="journal article" date="2023" name="IMA Fungus">
        <title>Comparative genomic study of the Penicillium genus elucidates a diverse pangenome and 15 lateral gene transfer events.</title>
        <authorList>
            <person name="Petersen C."/>
            <person name="Sorensen T."/>
            <person name="Nielsen M.R."/>
            <person name="Sondergaard T.E."/>
            <person name="Sorensen J.L."/>
            <person name="Fitzpatrick D.A."/>
            <person name="Frisvad J.C."/>
            <person name="Nielsen K.L."/>
        </authorList>
    </citation>
    <scope>NUCLEOTIDE SEQUENCE</scope>
    <source>
        <strain evidence="2">IBT 35673</strain>
    </source>
</reference>
<feature type="region of interest" description="Disordered" evidence="1">
    <location>
        <begin position="160"/>
        <end position="179"/>
    </location>
</feature>
<reference evidence="2" key="1">
    <citation type="submission" date="2022-12" db="EMBL/GenBank/DDBJ databases">
        <authorList>
            <person name="Petersen C."/>
        </authorList>
    </citation>
    <scope>NUCLEOTIDE SEQUENCE</scope>
    <source>
        <strain evidence="2">IBT 35673</strain>
    </source>
</reference>
<evidence type="ECO:0000313" key="2">
    <source>
        <dbReference type="EMBL" id="KAJ5338561.1"/>
    </source>
</evidence>
<gene>
    <name evidence="2" type="ORF">N7452_005289</name>
</gene>